<dbReference type="SUPFAM" id="SSF49842">
    <property type="entry name" value="TNF-like"/>
    <property type="match status" value="1"/>
</dbReference>
<dbReference type="EMBL" id="CACVKT020000854">
    <property type="protein sequence ID" value="CAC5363462.1"/>
    <property type="molecule type" value="Genomic_DNA"/>
</dbReference>
<dbReference type="PROSITE" id="PS50871">
    <property type="entry name" value="C1Q"/>
    <property type="match status" value="1"/>
</dbReference>
<feature type="domain" description="C1q" evidence="3">
    <location>
        <begin position="44"/>
        <end position="182"/>
    </location>
</feature>
<dbReference type="OrthoDB" id="6138508at2759"/>
<sequence length="182" mass="20839">MKLKELDNSQKELLHVFRNVEMNNNKLNEKVRRLSILVRRQCIPTSNIVAFTVVLDHEATLGPLQVVKYNKILTKVGNAYDPRHGHANIPIKGIYLVAVTSMNHNNEDMHIELVRNDDLQESLIMPAGKLLDSMSQTLVFSLEKSDLVWVRVNNHNSYNGHRLYGTSIDFFNTFSAILLFPL</sequence>
<name>A0A6J8A7C0_MYTCO</name>
<evidence type="ECO:0000313" key="5">
    <source>
        <dbReference type="Proteomes" id="UP000507470"/>
    </source>
</evidence>
<keyword evidence="5" id="KW-1185">Reference proteome</keyword>
<dbReference type="GO" id="GO:0005581">
    <property type="term" value="C:collagen trimer"/>
    <property type="evidence" value="ECO:0007669"/>
    <property type="project" value="UniProtKB-KW"/>
</dbReference>
<proteinExistence type="predicted"/>
<comment type="subcellular location">
    <subcellularLocation>
        <location evidence="1">Secreted</location>
    </subcellularLocation>
</comment>
<evidence type="ECO:0000256" key="1">
    <source>
        <dbReference type="ARBA" id="ARBA00004613"/>
    </source>
</evidence>
<evidence type="ECO:0000256" key="2">
    <source>
        <dbReference type="ARBA" id="ARBA00022525"/>
    </source>
</evidence>
<dbReference type="AlphaFoldDB" id="A0A6J8A7C0"/>
<dbReference type="InterPro" id="IPR008983">
    <property type="entry name" value="Tumour_necrosis_fac-like_dom"/>
</dbReference>
<organism evidence="4 5">
    <name type="scientific">Mytilus coruscus</name>
    <name type="common">Sea mussel</name>
    <dbReference type="NCBI Taxonomy" id="42192"/>
    <lineage>
        <taxon>Eukaryota</taxon>
        <taxon>Metazoa</taxon>
        <taxon>Spiralia</taxon>
        <taxon>Lophotrochozoa</taxon>
        <taxon>Mollusca</taxon>
        <taxon>Bivalvia</taxon>
        <taxon>Autobranchia</taxon>
        <taxon>Pteriomorphia</taxon>
        <taxon>Mytilida</taxon>
        <taxon>Mytiloidea</taxon>
        <taxon>Mytilidae</taxon>
        <taxon>Mytilinae</taxon>
        <taxon>Mytilus</taxon>
    </lineage>
</organism>
<dbReference type="PANTHER" id="PTHR15427">
    <property type="entry name" value="EMILIN ELASTIN MICROFIBRIL INTERFACE-LOCATED PROTEIN ELASTIN MICROFIBRIL INTERFACER"/>
    <property type="match status" value="1"/>
</dbReference>
<keyword evidence="2" id="KW-0964">Secreted</keyword>
<dbReference type="Proteomes" id="UP000507470">
    <property type="component" value="Unassembled WGS sequence"/>
</dbReference>
<dbReference type="InterPro" id="IPR001073">
    <property type="entry name" value="C1q_dom"/>
</dbReference>
<dbReference type="PANTHER" id="PTHR15427:SF33">
    <property type="entry name" value="COLLAGEN IV NC1 DOMAIN-CONTAINING PROTEIN"/>
    <property type="match status" value="1"/>
</dbReference>
<protein>
    <submittedName>
        <fullName evidence="4">C1QL</fullName>
    </submittedName>
</protein>
<gene>
    <name evidence="4" type="ORF">MCOR_4886</name>
</gene>
<dbReference type="SMART" id="SM00110">
    <property type="entry name" value="C1Q"/>
    <property type="match status" value="1"/>
</dbReference>
<accession>A0A6J8A7C0</accession>
<dbReference type="Pfam" id="PF00386">
    <property type="entry name" value="C1q"/>
    <property type="match status" value="1"/>
</dbReference>
<dbReference type="InterPro" id="IPR050392">
    <property type="entry name" value="Collagen/C1q_domain"/>
</dbReference>
<evidence type="ECO:0000313" key="4">
    <source>
        <dbReference type="EMBL" id="CAC5363462.1"/>
    </source>
</evidence>
<dbReference type="Gene3D" id="2.60.120.40">
    <property type="match status" value="1"/>
</dbReference>
<evidence type="ECO:0000259" key="3">
    <source>
        <dbReference type="PROSITE" id="PS50871"/>
    </source>
</evidence>
<reference evidence="4 5" key="1">
    <citation type="submission" date="2020-06" db="EMBL/GenBank/DDBJ databases">
        <authorList>
            <person name="Li R."/>
            <person name="Bekaert M."/>
        </authorList>
    </citation>
    <scope>NUCLEOTIDE SEQUENCE [LARGE SCALE GENOMIC DNA]</scope>
    <source>
        <strain evidence="5">wild</strain>
    </source>
</reference>